<evidence type="ECO:0000313" key="3">
    <source>
        <dbReference type="EMBL" id="MFN2974728.1"/>
    </source>
</evidence>
<organism evidence="3 4">
    <name type="scientific">Terriglobus aquaticus</name>
    <dbReference type="NCBI Taxonomy" id="940139"/>
    <lineage>
        <taxon>Bacteria</taxon>
        <taxon>Pseudomonadati</taxon>
        <taxon>Acidobacteriota</taxon>
        <taxon>Terriglobia</taxon>
        <taxon>Terriglobales</taxon>
        <taxon>Acidobacteriaceae</taxon>
        <taxon>Terriglobus</taxon>
    </lineage>
</organism>
<proteinExistence type="predicted"/>
<accession>A0ABW9KGT6</accession>
<dbReference type="Proteomes" id="UP001634747">
    <property type="component" value="Unassembled WGS sequence"/>
</dbReference>
<dbReference type="Pfam" id="PF07589">
    <property type="entry name" value="PEP-CTERM"/>
    <property type="match status" value="1"/>
</dbReference>
<dbReference type="InterPro" id="IPR013424">
    <property type="entry name" value="Ice-binding_C"/>
</dbReference>
<protein>
    <submittedName>
        <fullName evidence="3">PEP-CTERM sorting domain-containing protein</fullName>
    </submittedName>
</protein>
<comment type="caution">
    <text evidence="3">The sequence shown here is derived from an EMBL/GenBank/DDBJ whole genome shotgun (WGS) entry which is preliminary data.</text>
</comment>
<dbReference type="NCBIfam" id="TIGR02595">
    <property type="entry name" value="PEP_CTERM"/>
    <property type="match status" value="1"/>
</dbReference>
<reference evidence="3 4" key="1">
    <citation type="submission" date="2024-12" db="EMBL/GenBank/DDBJ databases">
        <authorList>
            <person name="Lee Y."/>
        </authorList>
    </citation>
    <scope>NUCLEOTIDE SEQUENCE [LARGE SCALE GENOMIC DNA]</scope>
    <source>
        <strain evidence="3 4">03SUJ4</strain>
    </source>
</reference>
<evidence type="ECO:0000256" key="1">
    <source>
        <dbReference type="SAM" id="SignalP"/>
    </source>
</evidence>
<evidence type="ECO:0000313" key="4">
    <source>
        <dbReference type="Proteomes" id="UP001634747"/>
    </source>
</evidence>
<gene>
    <name evidence="3" type="ORF">ACK2TP_03045</name>
</gene>
<keyword evidence="1" id="KW-0732">Signal</keyword>
<feature type="chain" id="PRO_5046481821" evidence="1">
    <location>
        <begin position="22"/>
        <end position="234"/>
    </location>
</feature>
<feature type="signal peptide" evidence="1">
    <location>
        <begin position="1"/>
        <end position="21"/>
    </location>
</feature>
<evidence type="ECO:0000259" key="2">
    <source>
        <dbReference type="Pfam" id="PF07589"/>
    </source>
</evidence>
<sequence length="234" mass="23504">MQFRPALLSAALILGSVAAHATPISGSYNVTVSEGLQNGSSFDTATFAGFSGSNTASATFNYSGPINFSNTAGQNTTPAGDKNSTFFNVGAINAYSGSGTVSSASLGSIANYSTLSSFLSSSGSASSYQYGSFYTFDLGTLLAGTILTITHDDGISLFENGSRIGTTVSGPTSAVTDTVTIATTGDVLLKYGRENGSPSILQVSAVAATPEPSSLALLGTGLLGLAGAVRRRLA</sequence>
<dbReference type="EMBL" id="JBJYXY010000001">
    <property type="protein sequence ID" value="MFN2974728.1"/>
    <property type="molecule type" value="Genomic_DNA"/>
</dbReference>
<keyword evidence="4" id="KW-1185">Reference proteome</keyword>
<name>A0ABW9KGT6_9BACT</name>
<dbReference type="RefSeq" id="WP_263413716.1">
    <property type="nucleotide sequence ID" value="NZ_BAABBH010000001.1"/>
</dbReference>
<feature type="domain" description="Ice-binding protein C-terminal" evidence="2">
    <location>
        <begin position="208"/>
        <end position="231"/>
    </location>
</feature>